<gene>
    <name evidence="12" type="ORF">EI42_01022</name>
</gene>
<dbReference type="InterPro" id="IPR004358">
    <property type="entry name" value="Sig_transdc_His_kin-like_C"/>
</dbReference>
<keyword evidence="9" id="KW-0472">Membrane</keyword>
<feature type="transmembrane region" description="Helical" evidence="9">
    <location>
        <begin position="224"/>
        <end position="250"/>
    </location>
</feature>
<evidence type="ECO:0000256" key="9">
    <source>
        <dbReference type="SAM" id="Phobius"/>
    </source>
</evidence>
<evidence type="ECO:0000256" key="3">
    <source>
        <dbReference type="ARBA" id="ARBA00012438"/>
    </source>
</evidence>
<dbReference type="InterPro" id="IPR005467">
    <property type="entry name" value="His_kinase_dom"/>
</dbReference>
<protein>
    <recommendedName>
        <fullName evidence="3">histidine kinase</fullName>
        <ecNumber evidence="3">2.7.13.3</ecNumber>
    </recommendedName>
</protein>
<reference evidence="12 13" key="1">
    <citation type="submission" date="2018-06" db="EMBL/GenBank/DDBJ databases">
        <title>Genomic Encyclopedia of Archaeal and Bacterial Type Strains, Phase II (KMG-II): from individual species to whole genera.</title>
        <authorList>
            <person name="Goeker M."/>
        </authorList>
    </citation>
    <scope>NUCLEOTIDE SEQUENCE [LARGE SCALE GENOMIC DNA]</scope>
    <source>
        <strain evidence="12 13">ATCC BAA-1881</strain>
    </source>
</reference>
<keyword evidence="7" id="KW-0902">Two-component regulatory system</keyword>
<evidence type="ECO:0000256" key="8">
    <source>
        <dbReference type="SAM" id="MobiDB-lite"/>
    </source>
</evidence>
<dbReference type="InterPro" id="IPR036097">
    <property type="entry name" value="HisK_dim/P_sf"/>
</dbReference>
<keyword evidence="13" id="KW-1185">Reference proteome</keyword>
<dbReference type="Proteomes" id="UP000248806">
    <property type="component" value="Unassembled WGS sequence"/>
</dbReference>
<sequence length="558" mass="61983">MQKKPRWWERLHWRFALVTVFVSLFAMSAMAVSALVALTHFYVSEQNHRVEDLTESRVQEISLIYRHMNGNKKTEWRKAMLCRAVMQVLTNVSRKSLLGEQSYVMAVISPANTLVYPTPDLECDEQHGGKSWKAPFSPTVAQFLDKLIAASGREKEKMDFTLLRGAIQQAQMGEEVAGTFGPSWLPQPFMAQPIRLTRSDGTSEVLGVLFVTTRFAIDESMPQLIVNVGSVVLTASLIIAVIAAVIAILFTRTITRPLAKLSKAARQMAGGEYHAQVVTRAGGELGELAHAFNEMSAQLRRDVEELRRQEVLRRELIMNITHDLATPLTAITGLGEALIDGVNQSREDYEATGQIIVRETLRLRRLVQDIHMIAKVEEGALHPRYVPVRLAALVDEVFAVLTPEFERTNLEPINAVPYHLAPVQADRDMLFRVFSNLCENALSHTPSGGTVTVSAEREGNYLRLSVTDTGQGIPEEALTRVFERFYRADSARSSQAGKKAGSGLGLAIVKAIIEAHGGRVSAENRPQGGARISFTLPLRDSEGKQQEKAEERLRHAEI</sequence>
<dbReference type="PANTHER" id="PTHR43711">
    <property type="entry name" value="TWO-COMPONENT HISTIDINE KINASE"/>
    <property type="match status" value="1"/>
</dbReference>
<dbReference type="Pfam" id="PF02518">
    <property type="entry name" value="HATPase_c"/>
    <property type="match status" value="1"/>
</dbReference>
<dbReference type="SUPFAM" id="SSF158472">
    <property type="entry name" value="HAMP domain-like"/>
    <property type="match status" value="1"/>
</dbReference>
<evidence type="ECO:0000256" key="2">
    <source>
        <dbReference type="ARBA" id="ARBA00004370"/>
    </source>
</evidence>
<dbReference type="InterPro" id="IPR003594">
    <property type="entry name" value="HATPase_dom"/>
</dbReference>
<dbReference type="InterPro" id="IPR003661">
    <property type="entry name" value="HisK_dim/P_dom"/>
</dbReference>
<name>A0A326UEW8_THEHA</name>
<dbReference type="PROSITE" id="PS50109">
    <property type="entry name" value="HIS_KIN"/>
    <property type="match status" value="1"/>
</dbReference>
<keyword evidence="9" id="KW-0812">Transmembrane</keyword>
<dbReference type="CDD" id="cd00082">
    <property type="entry name" value="HisKA"/>
    <property type="match status" value="1"/>
</dbReference>
<dbReference type="CDD" id="cd00075">
    <property type="entry name" value="HATPase"/>
    <property type="match status" value="1"/>
</dbReference>
<dbReference type="Gene3D" id="1.10.287.130">
    <property type="match status" value="1"/>
</dbReference>
<dbReference type="CDD" id="cd06225">
    <property type="entry name" value="HAMP"/>
    <property type="match status" value="1"/>
</dbReference>
<feature type="compositionally biased region" description="Basic and acidic residues" evidence="8">
    <location>
        <begin position="539"/>
        <end position="558"/>
    </location>
</feature>
<dbReference type="SUPFAM" id="SSF55874">
    <property type="entry name" value="ATPase domain of HSP90 chaperone/DNA topoisomerase II/histidine kinase"/>
    <property type="match status" value="1"/>
</dbReference>
<dbReference type="InterPro" id="IPR036890">
    <property type="entry name" value="HATPase_C_sf"/>
</dbReference>
<dbReference type="PANTHER" id="PTHR43711:SF1">
    <property type="entry name" value="HISTIDINE KINASE 1"/>
    <property type="match status" value="1"/>
</dbReference>
<accession>A0A326UEW8</accession>
<dbReference type="Gene3D" id="6.10.340.10">
    <property type="match status" value="1"/>
</dbReference>
<evidence type="ECO:0000259" key="11">
    <source>
        <dbReference type="PROSITE" id="PS50885"/>
    </source>
</evidence>
<dbReference type="EC" id="2.7.13.3" evidence="3"/>
<evidence type="ECO:0000256" key="6">
    <source>
        <dbReference type="ARBA" id="ARBA00022777"/>
    </source>
</evidence>
<evidence type="ECO:0000313" key="12">
    <source>
        <dbReference type="EMBL" id="PZW36836.1"/>
    </source>
</evidence>
<keyword evidence="5" id="KW-0808">Transferase</keyword>
<dbReference type="AlphaFoldDB" id="A0A326UEW8"/>
<evidence type="ECO:0000313" key="13">
    <source>
        <dbReference type="Proteomes" id="UP000248806"/>
    </source>
</evidence>
<keyword evidence="9" id="KW-1133">Transmembrane helix</keyword>
<comment type="catalytic activity">
    <reaction evidence="1">
        <text>ATP + protein L-histidine = ADP + protein N-phospho-L-histidine.</text>
        <dbReference type="EC" id="2.7.13.3"/>
    </reaction>
</comment>
<comment type="subcellular location">
    <subcellularLocation>
        <location evidence="2">Membrane</location>
    </subcellularLocation>
</comment>
<dbReference type="Gene3D" id="3.30.565.10">
    <property type="entry name" value="Histidine kinase-like ATPase, C-terminal domain"/>
    <property type="match status" value="1"/>
</dbReference>
<dbReference type="SMART" id="SM00388">
    <property type="entry name" value="HisKA"/>
    <property type="match status" value="1"/>
</dbReference>
<dbReference type="PROSITE" id="PS50885">
    <property type="entry name" value="HAMP"/>
    <property type="match status" value="1"/>
</dbReference>
<organism evidence="12 13">
    <name type="scientific">Thermosporothrix hazakensis</name>
    <dbReference type="NCBI Taxonomy" id="644383"/>
    <lineage>
        <taxon>Bacteria</taxon>
        <taxon>Bacillati</taxon>
        <taxon>Chloroflexota</taxon>
        <taxon>Ktedonobacteria</taxon>
        <taxon>Ktedonobacterales</taxon>
        <taxon>Thermosporotrichaceae</taxon>
        <taxon>Thermosporothrix</taxon>
    </lineage>
</organism>
<feature type="domain" description="Histidine kinase" evidence="10">
    <location>
        <begin position="319"/>
        <end position="540"/>
    </location>
</feature>
<keyword evidence="6" id="KW-0418">Kinase</keyword>
<evidence type="ECO:0000256" key="5">
    <source>
        <dbReference type="ARBA" id="ARBA00022679"/>
    </source>
</evidence>
<dbReference type="FunFam" id="3.30.565.10:FF:000006">
    <property type="entry name" value="Sensor histidine kinase WalK"/>
    <property type="match status" value="1"/>
</dbReference>
<dbReference type="SMART" id="SM00387">
    <property type="entry name" value="HATPase_c"/>
    <property type="match status" value="1"/>
</dbReference>
<dbReference type="GO" id="GO:0000155">
    <property type="term" value="F:phosphorelay sensor kinase activity"/>
    <property type="evidence" value="ECO:0007669"/>
    <property type="project" value="InterPro"/>
</dbReference>
<dbReference type="GO" id="GO:0016020">
    <property type="term" value="C:membrane"/>
    <property type="evidence" value="ECO:0007669"/>
    <property type="project" value="UniProtKB-SubCell"/>
</dbReference>
<dbReference type="InterPro" id="IPR003660">
    <property type="entry name" value="HAMP_dom"/>
</dbReference>
<dbReference type="PRINTS" id="PR00344">
    <property type="entry name" value="BCTRLSENSOR"/>
</dbReference>
<comment type="caution">
    <text evidence="12">The sequence shown here is derived from an EMBL/GenBank/DDBJ whole genome shotgun (WGS) entry which is preliminary data.</text>
</comment>
<dbReference type="RefSeq" id="WP_170142358.1">
    <property type="nucleotide sequence ID" value="NZ_BIFX01000001.1"/>
</dbReference>
<evidence type="ECO:0000256" key="7">
    <source>
        <dbReference type="ARBA" id="ARBA00023012"/>
    </source>
</evidence>
<evidence type="ECO:0000259" key="10">
    <source>
        <dbReference type="PROSITE" id="PS50109"/>
    </source>
</evidence>
<keyword evidence="4" id="KW-0597">Phosphoprotein</keyword>
<feature type="domain" description="HAMP" evidence="11">
    <location>
        <begin position="252"/>
        <end position="304"/>
    </location>
</feature>
<feature type="region of interest" description="Disordered" evidence="8">
    <location>
        <begin position="537"/>
        <end position="558"/>
    </location>
</feature>
<proteinExistence type="predicted"/>
<dbReference type="Pfam" id="PF00512">
    <property type="entry name" value="HisKA"/>
    <property type="match status" value="1"/>
</dbReference>
<dbReference type="SMART" id="SM00304">
    <property type="entry name" value="HAMP"/>
    <property type="match status" value="1"/>
</dbReference>
<evidence type="ECO:0000256" key="4">
    <source>
        <dbReference type="ARBA" id="ARBA00022553"/>
    </source>
</evidence>
<dbReference type="EMBL" id="QKUF01000001">
    <property type="protein sequence ID" value="PZW36836.1"/>
    <property type="molecule type" value="Genomic_DNA"/>
</dbReference>
<evidence type="ECO:0000256" key="1">
    <source>
        <dbReference type="ARBA" id="ARBA00000085"/>
    </source>
</evidence>
<dbReference type="InterPro" id="IPR050736">
    <property type="entry name" value="Sensor_HK_Regulatory"/>
</dbReference>
<dbReference type="SUPFAM" id="SSF47384">
    <property type="entry name" value="Homodimeric domain of signal transducing histidine kinase"/>
    <property type="match status" value="1"/>
</dbReference>
<dbReference type="Pfam" id="PF00672">
    <property type="entry name" value="HAMP"/>
    <property type="match status" value="1"/>
</dbReference>